<keyword evidence="1 2" id="KW-0378">Hydrolase</keyword>
<organism evidence="2 3">
    <name type="scientific">Parapedobacter koreensis</name>
    <dbReference type="NCBI Taxonomy" id="332977"/>
    <lineage>
        <taxon>Bacteria</taxon>
        <taxon>Pseudomonadati</taxon>
        <taxon>Bacteroidota</taxon>
        <taxon>Sphingobacteriia</taxon>
        <taxon>Sphingobacteriales</taxon>
        <taxon>Sphingobacteriaceae</taxon>
        <taxon>Parapedobacter</taxon>
    </lineage>
</organism>
<gene>
    <name evidence="2" type="ORF">SAMN05421740_11611</name>
</gene>
<dbReference type="SUPFAM" id="SSF55545">
    <property type="entry name" value="beta-N-acetylhexosaminidase-like domain"/>
    <property type="match status" value="1"/>
</dbReference>
<dbReference type="EMBL" id="FNZR01000016">
    <property type="protein sequence ID" value="SEL96848.1"/>
    <property type="molecule type" value="Genomic_DNA"/>
</dbReference>
<evidence type="ECO:0000313" key="2">
    <source>
        <dbReference type="EMBL" id="SEL96848.1"/>
    </source>
</evidence>
<dbReference type="AlphaFoldDB" id="A0A1H7UJL8"/>
<protein>
    <submittedName>
        <fullName evidence="2">Glycosyl hydrolase family 20, domain 2</fullName>
    </submittedName>
</protein>
<dbReference type="RefSeq" id="WP_090609386.1">
    <property type="nucleotide sequence ID" value="NZ_FNZR01000016.1"/>
</dbReference>
<dbReference type="STRING" id="332977.SAMN05421740_11611"/>
<sequence>MKDMFFLVMMMCVLIGKGQAPGGLSIVYDSDSPREVFGAILLRQAYAKQTTFVDKKSKLATHPTITFMIDSIHLAPEAYAVKKNGDTIAVKGGDATGVMYGATDLADRISLGENISAFEGAPYLKKRGIKFNIPLDARTPSYDDRGDAAQHAISTVWEFDFWQNFIENMARYRYNVLSLWIPHPFPSMVKIPEYPDVALDNVCVYTGKIRPDTRREWDDPRDDIQNPANLRIIKQLSIDEKIAFWKKVFSYAADLGIEIHLYTWNVFVYGAEGKHGITWEQDNPITIDYVRQSVKQFLLTYPNVKAIGLTAGEHIDRDIAPEYGIENWLYMTYGKGIMDAKAQMPSLDVRIIFRQHHTKMEYIRKAFEGYDGPFETEFKYSRSRMFSSVVPPFFDKIYRADVEQNHMLCWMNVRNDDCYVLRWGDPVYAADYIKNIPYDVTAGFIMGGDGYVYGKDFASKHPDAVGQYEMDKHWYYFMIWGRASYDPDLPANFYINQLSLRFPEIDASALYHTWRNTAAINSWVNKLHFGPNDYEFCFEGSFRGHPETREQQFVSINDAIAMDVMPEQSVISIAEYANDPSLKGITPFDVADSIDAAADQLLNGMNTIPAGGSTALSETLGDFHAWARLGRYYAAKFRGATWTALLRKTGKEEYRGKAIASLRQALNEWTQYAAIAGGKYKPQTLARQGRLDYYAAIKEVENDIEIAKQAKQGEPVALRKSNKLWEIKSLYY</sequence>
<accession>A0A1H7UJL8</accession>
<evidence type="ECO:0000313" key="3">
    <source>
        <dbReference type="Proteomes" id="UP000198916"/>
    </source>
</evidence>
<dbReference type="OrthoDB" id="99887at2"/>
<name>A0A1H7UJL8_9SPHI</name>
<evidence type="ECO:0000256" key="1">
    <source>
        <dbReference type="ARBA" id="ARBA00022801"/>
    </source>
</evidence>
<dbReference type="GO" id="GO:0005975">
    <property type="term" value="P:carbohydrate metabolic process"/>
    <property type="evidence" value="ECO:0007669"/>
    <property type="project" value="UniProtKB-ARBA"/>
</dbReference>
<dbReference type="Proteomes" id="UP000198916">
    <property type="component" value="Unassembled WGS sequence"/>
</dbReference>
<reference evidence="3" key="1">
    <citation type="submission" date="2016-10" db="EMBL/GenBank/DDBJ databases">
        <authorList>
            <person name="Varghese N."/>
            <person name="Submissions S."/>
        </authorList>
    </citation>
    <scope>NUCLEOTIDE SEQUENCE [LARGE SCALE GENOMIC DNA]</scope>
    <source>
        <strain evidence="3">Jip14</strain>
    </source>
</reference>
<dbReference type="GO" id="GO:0016798">
    <property type="term" value="F:hydrolase activity, acting on glycosyl bonds"/>
    <property type="evidence" value="ECO:0007669"/>
    <property type="project" value="UniProtKB-KW"/>
</dbReference>
<keyword evidence="3" id="KW-1185">Reference proteome</keyword>
<proteinExistence type="predicted"/>
<dbReference type="InterPro" id="IPR029018">
    <property type="entry name" value="Hex-like_dom2"/>
</dbReference>